<dbReference type="Pfam" id="PF02826">
    <property type="entry name" value="2-Hacid_dh_C"/>
    <property type="match status" value="1"/>
</dbReference>
<dbReference type="Proteomes" id="UP001057753">
    <property type="component" value="Unassembled WGS sequence"/>
</dbReference>
<feature type="domain" description="D-isomer specific 2-hydroxyacid dehydrogenase NAD-binding" evidence="5">
    <location>
        <begin position="112"/>
        <end position="290"/>
    </location>
</feature>
<dbReference type="AlphaFoldDB" id="A0A9Q4AZI4"/>
<evidence type="ECO:0000259" key="5">
    <source>
        <dbReference type="Pfam" id="PF02826"/>
    </source>
</evidence>
<comment type="caution">
    <text evidence="6">The sequence shown here is derived from an EMBL/GenBank/DDBJ whole genome shotgun (WGS) entry which is preliminary data.</text>
</comment>
<proteinExistence type="inferred from homology"/>
<protein>
    <submittedName>
        <fullName evidence="6">D-glycerate dehydrogenase</fullName>
    </submittedName>
</protein>
<comment type="similarity">
    <text evidence="1 3">Belongs to the D-isomer specific 2-hydroxyacid dehydrogenase family.</text>
</comment>
<dbReference type="SUPFAM" id="SSF52283">
    <property type="entry name" value="Formate/glycerate dehydrogenase catalytic domain-like"/>
    <property type="match status" value="1"/>
</dbReference>
<dbReference type="GO" id="GO:0051287">
    <property type="term" value="F:NAD binding"/>
    <property type="evidence" value="ECO:0007669"/>
    <property type="project" value="InterPro"/>
</dbReference>
<sequence>MEEKPYVFVTRKVPVSSLALLEEIAEVEVWPKEDEPVPYDILKEKAKKATGLFTMLSDRIDAGLLAEAKQLKVVANLAVGFDNIDIEAATEEGVVVCHTPDVLSDTTADLTFALLMAVARRIVEAAEYVKKGDWKNWAPLLLAGHDIHHKTIGIVGMGRIGTAVAKRAKGFDMTVLYHNRKKDYEGERTVGATYVSFDELVSRSDFIVCLAPLTNETINLFTYDTFKQMKESAIVVNVSRGAVIVEEDLEKALENNLIAGAGLDVFKDEPISNGHPLLRFPNVVALPHIGSASKETREEMASLSSQHIINVLKGTKPEAIVNDDVWKK</sequence>
<dbReference type="InterPro" id="IPR029753">
    <property type="entry name" value="D-isomer_DH_CS"/>
</dbReference>
<dbReference type="PANTHER" id="PTHR10996:SF283">
    <property type="entry name" value="GLYOXYLATE_HYDROXYPYRUVATE REDUCTASE B"/>
    <property type="match status" value="1"/>
</dbReference>
<name>A0A9Q4AZI4_SALAG</name>
<dbReference type="InterPro" id="IPR029752">
    <property type="entry name" value="D-isomer_DH_CS1"/>
</dbReference>
<evidence type="ECO:0000259" key="4">
    <source>
        <dbReference type="Pfam" id="PF00389"/>
    </source>
</evidence>
<accession>A0A9Q4AZI4</accession>
<reference evidence="6" key="1">
    <citation type="submission" date="2020-06" db="EMBL/GenBank/DDBJ databases">
        <title>Insight into the genomes of haloalkaliphilic bacilli from Kenyan soda lakes.</title>
        <authorList>
            <person name="Mwirichia R."/>
            <person name="Villamizar G.C."/>
            <person name="Poehlein A."/>
            <person name="Mugweru J."/>
            <person name="Kipnyargis A."/>
            <person name="Kiplimo D."/>
            <person name="Orwa P."/>
            <person name="Daniel R."/>
        </authorList>
    </citation>
    <scope>NUCLEOTIDE SEQUENCE</scope>
    <source>
        <strain evidence="6">B1096_S55</strain>
    </source>
</reference>
<dbReference type="PANTHER" id="PTHR10996">
    <property type="entry name" value="2-HYDROXYACID DEHYDROGENASE-RELATED"/>
    <property type="match status" value="1"/>
</dbReference>
<dbReference type="Gene3D" id="3.40.50.720">
    <property type="entry name" value="NAD(P)-binding Rossmann-like Domain"/>
    <property type="match status" value="2"/>
</dbReference>
<dbReference type="InterPro" id="IPR006139">
    <property type="entry name" value="D-isomer_2_OHA_DH_cat_dom"/>
</dbReference>
<dbReference type="GO" id="GO:0005829">
    <property type="term" value="C:cytosol"/>
    <property type="evidence" value="ECO:0007669"/>
    <property type="project" value="TreeGrafter"/>
</dbReference>
<dbReference type="InterPro" id="IPR050223">
    <property type="entry name" value="D-isomer_2-hydroxyacid_DH"/>
</dbReference>
<organism evidence="6 7">
    <name type="scientific">Salipaludibacillus agaradhaerens</name>
    <name type="common">Bacillus agaradhaerens</name>
    <dbReference type="NCBI Taxonomy" id="76935"/>
    <lineage>
        <taxon>Bacteria</taxon>
        <taxon>Bacillati</taxon>
        <taxon>Bacillota</taxon>
        <taxon>Bacilli</taxon>
        <taxon>Bacillales</taxon>
        <taxon>Bacillaceae</taxon>
    </lineage>
</organism>
<dbReference type="FunFam" id="3.40.50.720:FF:000462">
    <property type="entry name" value="Glyoxylate reductase (NADP+)"/>
    <property type="match status" value="1"/>
</dbReference>
<feature type="domain" description="D-isomer specific 2-hydroxyacid dehydrogenase catalytic" evidence="4">
    <location>
        <begin position="7"/>
        <end position="322"/>
    </location>
</feature>
<gene>
    <name evidence="6" type="ORF">HXA33_01680</name>
</gene>
<keyword evidence="7" id="KW-1185">Reference proteome</keyword>
<dbReference type="PROSITE" id="PS00065">
    <property type="entry name" value="D_2_HYDROXYACID_DH_1"/>
    <property type="match status" value="1"/>
</dbReference>
<evidence type="ECO:0000256" key="3">
    <source>
        <dbReference type="RuleBase" id="RU003719"/>
    </source>
</evidence>
<dbReference type="EMBL" id="JABXYM010000001">
    <property type="protein sequence ID" value="MCR6095260.1"/>
    <property type="molecule type" value="Genomic_DNA"/>
</dbReference>
<dbReference type="SUPFAM" id="SSF51735">
    <property type="entry name" value="NAD(P)-binding Rossmann-fold domains"/>
    <property type="match status" value="1"/>
</dbReference>
<evidence type="ECO:0000313" key="6">
    <source>
        <dbReference type="EMBL" id="MCR6095260.1"/>
    </source>
</evidence>
<keyword evidence="2 3" id="KW-0560">Oxidoreductase</keyword>
<dbReference type="InterPro" id="IPR006140">
    <property type="entry name" value="D-isomer_DH_NAD-bd"/>
</dbReference>
<dbReference type="InterPro" id="IPR036291">
    <property type="entry name" value="NAD(P)-bd_dom_sf"/>
</dbReference>
<dbReference type="GO" id="GO:0030267">
    <property type="term" value="F:glyoxylate reductase (NADPH) activity"/>
    <property type="evidence" value="ECO:0007669"/>
    <property type="project" value="TreeGrafter"/>
</dbReference>
<dbReference type="CDD" id="cd05301">
    <property type="entry name" value="GDH"/>
    <property type="match status" value="1"/>
</dbReference>
<dbReference type="PROSITE" id="PS00671">
    <property type="entry name" value="D_2_HYDROXYACID_DH_3"/>
    <property type="match status" value="1"/>
</dbReference>
<evidence type="ECO:0000256" key="1">
    <source>
        <dbReference type="ARBA" id="ARBA00005854"/>
    </source>
</evidence>
<evidence type="ECO:0000313" key="7">
    <source>
        <dbReference type="Proteomes" id="UP001057753"/>
    </source>
</evidence>
<evidence type="ECO:0000256" key="2">
    <source>
        <dbReference type="ARBA" id="ARBA00023002"/>
    </source>
</evidence>
<dbReference type="GO" id="GO:0016618">
    <property type="term" value="F:hydroxypyruvate reductase [NAD(P)H] activity"/>
    <property type="evidence" value="ECO:0007669"/>
    <property type="project" value="TreeGrafter"/>
</dbReference>
<dbReference type="Pfam" id="PF00389">
    <property type="entry name" value="2-Hacid_dh"/>
    <property type="match status" value="1"/>
</dbReference>